<feature type="transmembrane region" description="Helical" evidence="1">
    <location>
        <begin position="207"/>
        <end position="228"/>
    </location>
</feature>
<dbReference type="Pfam" id="PF02517">
    <property type="entry name" value="Rce1-like"/>
    <property type="match status" value="1"/>
</dbReference>
<feature type="transmembrane region" description="Helical" evidence="1">
    <location>
        <begin position="21"/>
        <end position="48"/>
    </location>
</feature>
<keyword evidence="3" id="KW-0645">Protease</keyword>
<evidence type="ECO:0000259" key="2">
    <source>
        <dbReference type="Pfam" id="PF02517"/>
    </source>
</evidence>
<protein>
    <submittedName>
        <fullName evidence="3">CPBP family intramembrane metalloprotease</fullName>
    </submittedName>
</protein>
<dbReference type="GO" id="GO:0008237">
    <property type="term" value="F:metallopeptidase activity"/>
    <property type="evidence" value="ECO:0007669"/>
    <property type="project" value="UniProtKB-KW"/>
</dbReference>
<feature type="transmembrane region" description="Helical" evidence="1">
    <location>
        <begin position="166"/>
        <end position="187"/>
    </location>
</feature>
<dbReference type="GO" id="GO:0006508">
    <property type="term" value="P:proteolysis"/>
    <property type="evidence" value="ECO:0007669"/>
    <property type="project" value="UniProtKB-KW"/>
</dbReference>
<dbReference type="GO" id="GO:0080120">
    <property type="term" value="P:CAAX-box protein maturation"/>
    <property type="evidence" value="ECO:0007669"/>
    <property type="project" value="UniProtKB-ARBA"/>
</dbReference>
<dbReference type="AlphaFoldDB" id="A0A4R9G715"/>
<dbReference type="GO" id="GO:0004175">
    <property type="term" value="F:endopeptidase activity"/>
    <property type="evidence" value="ECO:0007669"/>
    <property type="project" value="UniProtKB-ARBA"/>
</dbReference>
<evidence type="ECO:0000256" key="1">
    <source>
        <dbReference type="SAM" id="Phobius"/>
    </source>
</evidence>
<evidence type="ECO:0000313" key="3">
    <source>
        <dbReference type="EMBL" id="TGK07241.1"/>
    </source>
</evidence>
<keyword evidence="4" id="KW-1185">Reference proteome</keyword>
<feature type="transmembrane region" description="Helical" evidence="1">
    <location>
        <begin position="87"/>
        <end position="106"/>
    </location>
</feature>
<keyword evidence="1" id="KW-0812">Transmembrane</keyword>
<feature type="transmembrane region" description="Helical" evidence="1">
    <location>
        <begin position="126"/>
        <end position="145"/>
    </location>
</feature>
<name>A0A4R9G715_9LEPT</name>
<dbReference type="EMBL" id="RQEP01000005">
    <property type="protein sequence ID" value="TGK07241.1"/>
    <property type="molecule type" value="Genomic_DNA"/>
</dbReference>
<sequence length="311" mass="35589">MSLFKESLKDFFQTKKDWFSFAAVLFIFLAVWALNYKFIFVQTIFVTLKDQQEALLLFFFLFYSFGALLIYPIALALYRKSGEWKRLLPFVIGIVVVLTLVSSARLKDTSLLSFLDTSSVRIGMMSLNYFSNICIYAAIPLYWIWKQKDSNDRFLGLNAGSKWREVTLLLGLMLPVIAIASFSISFLAYYPRFANRFPDGYIDYPPWAWILVFEIAYAFGFVALETFFRGFMVLPLATRFGSKPAVLAMAFMYGLLHFTKPSFEALGSFFGGFILGMISHRTKSVYAGIIINIGVAWAMELAATLQFLYLM</sequence>
<feature type="transmembrane region" description="Helical" evidence="1">
    <location>
        <begin position="285"/>
        <end position="309"/>
    </location>
</feature>
<feature type="domain" description="CAAX prenyl protease 2/Lysostaphin resistance protein A-like" evidence="2">
    <location>
        <begin position="207"/>
        <end position="293"/>
    </location>
</feature>
<dbReference type="Proteomes" id="UP000297453">
    <property type="component" value="Unassembled WGS sequence"/>
</dbReference>
<keyword evidence="3" id="KW-0482">Metalloprotease</keyword>
<feature type="transmembrane region" description="Helical" evidence="1">
    <location>
        <begin position="54"/>
        <end position="75"/>
    </location>
</feature>
<dbReference type="InterPro" id="IPR003675">
    <property type="entry name" value="Rce1/LyrA-like_dom"/>
</dbReference>
<comment type="caution">
    <text evidence="3">The sequence shown here is derived from an EMBL/GenBank/DDBJ whole genome shotgun (WGS) entry which is preliminary data.</text>
</comment>
<dbReference type="RefSeq" id="WP_135584891.1">
    <property type="nucleotide sequence ID" value="NZ_RQEP01000005.1"/>
</dbReference>
<feature type="transmembrane region" description="Helical" evidence="1">
    <location>
        <begin position="262"/>
        <end position="278"/>
    </location>
</feature>
<organism evidence="3 4">
    <name type="scientific">Leptospira semungkisensis</name>
    <dbReference type="NCBI Taxonomy" id="2484985"/>
    <lineage>
        <taxon>Bacteria</taxon>
        <taxon>Pseudomonadati</taxon>
        <taxon>Spirochaetota</taxon>
        <taxon>Spirochaetia</taxon>
        <taxon>Leptospirales</taxon>
        <taxon>Leptospiraceae</taxon>
        <taxon>Leptospira</taxon>
    </lineage>
</organism>
<reference evidence="3" key="1">
    <citation type="journal article" date="2019" name="PLoS Negl. Trop. Dis.">
        <title>Revisiting the worldwide diversity of Leptospira species in the environment.</title>
        <authorList>
            <person name="Vincent A.T."/>
            <person name="Schiettekatte O."/>
            <person name="Bourhy P."/>
            <person name="Veyrier F.J."/>
            <person name="Picardeau M."/>
        </authorList>
    </citation>
    <scope>NUCLEOTIDE SEQUENCE [LARGE SCALE GENOMIC DNA]</scope>
    <source>
        <strain evidence="3">SSS9</strain>
    </source>
</reference>
<gene>
    <name evidence="3" type="ORF">EHO59_03800</name>
</gene>
<keyword evidence="1" id="KW-1133">Transmembrane helix</keyword>
<proteinExistence type="predicted"/>
<feature type="transmembrane region" description="Helical" evidence="1">
    <location>
        <begin position="240"/>
        <end position="256"/>
    </location>
</feature>
<dbReference type="OrthoDB" id="319336at2"/>
<keyword evidence="3" id="KW-0378">Hydrolase</keyword>
<accession>A0A4R9G715</accession>
<keyword evidence="1" id="KW-0472">Membrane</keyword>
<evidence type="ECO:0000313" key="4">
    <source>
        <dbReference type="Proteomes" id="UP000297453"/>
    </source>
</evidence>